<gene>
    <name evidence="9 13" type="primary">mutS</name>
    <name evidence="13" type="ORF">Mal4_12420</name>
</gene>
<evidence type="ECO:0000256" key="8">
    <source>
        <dbReference type="ARBA" id="ARBA00024647"/>
    </source>
</evidence>
<dbReference type="GO" id="GO:0140664">
    <property type="term" value="F:ATP-dependent DNA damage sensor activity"/>
    <property type="evidence" value="ECO:0007669"/>
    <property type="project" value="InterPro"/>
</dbReference>
<evidence type="ECO:0000256" key="6">
    <source>
        <dbReference type="ARBA" id="ARBA00023125"/>
    </source>
</evidence>
<evidence type="ECO:0000256" key="2">
    <source>
        <dbReference type="ARBA" id="ARBA00021982"/>
    </source>
</evidence>
<evidence type="ECO:0000256" key="10">
    <source>
        <dbReference type="RuleBase" id="RU003756"/>
    </source>
</evidence>
<dbReference type="InterPro" id="IPR005748">
    <property type="entry name" value="DNA_mismatch_repair_MutS"/>
</dbReference>
<sequence>MQNLPPSTAPPPTTPRSHSARLDDHPDSPCPFPQTQQFLPMAAKGDAKLTPMMQRYMEVKAETPGTLLLFRMGDFYELFYEDAEIAAKILGLTLTSRDKGSSNPVAMAGFPYHALEGYLQKLIRAGHKAAICDQVEDPKTAKGMVRREVTRIVTPGTLTDDALLDPKEHNYLAAVCPRKDRLGLAWLELSTGRFHCLELSRDRQPSKPRRDGTPNPYEVDLGTLLLDELVRIRPAECLVPEDALGDPAIARLFELDGTLVTERAPWCFSDKQTHSALLEHFQTKTLEGFDVDEKATAAITAAGALLEYVRETQRSSLGHISRLEPYRRGAAMLIDETTRRSLELTHTQREGRRDGSLLDVLDETVTPMGARMLSDWLAAPLTDPVAIDRRLDAVAELADDPLLMQQVREQLDQAYDLHRLAARVATLRASPRDLGSLARTLALLPKLKAKLAGRSSDLLQTLEARLDLCPEIRSEIEAALVDEPPIATTEGGIIRPGFNSQLDELRDLARGGKKWIAEYQAREIERTGIQSMKVGFNKVFGYYLEVTAANLDKVPPEYTRKQTLKNQERFVTPELKEYEEKVLRAEEQSTALEQELFGRLRENVSAECQRLQQTAEVLAQIDVLASLALLAVNHRYCRPVIVEQPTLDIRDGRHPVLDRLQPSGEFVPNDVILGPKISDADDTPEPEGEEGNETTDEEYRLPTDASIVALITGPNMAGKSTYIRQAALLTIMAQIGSFVPASSATIGIVDRVFARVGASDELGKGQSTFMVEMTETARILNAATHRSLVILDEIGRGTSTYDGISLAWAITEFLHDEVRCRTLFATHYHELTELPTTLKHVVNWNVAVHEQEGDVIFLHKIVPGAADKSYGIHVARLAGVPGEVILRAGVILETLEADHQDAEGKTTIPARKKRSSNERQLSLFGPENHPLLDEIKGLNLDSMTPLEAMQELHRLRQQLNR</sequence>
<dbReference type="Gene3D" id="3.40.1170.10">
    <property type="entry name" value="DNA repair protein MutS, domain I"/>
    <property type="match status" value="1"/>
</dbReference>
<dbReference type="SUPFAM" id="SSF53150">
    <property type="entry name" value="DNA repair protein MutS, domain II"/>
    <property type="match status" value="1"/>
</dbReference>
<dbReference type="CDD" id="cd03284">
    <property type="entry name" value="ABC_MutS1"/>
    <property type="match status" value="1"/>
</dbReference>
<evidence type="ECO:0000313" key="14">
    <source>
        <dbReference type="Proteomes" id="UP000320496"/>
    </source>
</evidence>
<feature type="region of interest" description="Disordered" evidence="11">
    <location>
        <begin position="671"/>
        <end position="698"/>
    </location>
</feature>
<dbReference type="Gene3D" id="3.30.420.110">
    <property type="entry name" value="MutS, connector domain"/>
    <property type="match status" value="1"/>
</dbReference>
<keyword evidence="14" id="KW-1185">Reference proteome</keyword>
<dbReference type="SUPFAM" id="SSF52540">
    <property type="entry name" value="P-loop containing nucleoside triphosphate hydrolases"/>
    <property type="match status" value="1"/>
</dbReference>
<dbReference type="FunFam" id="3.40.1170.10:FF:000001">
    <property type="entry name" value="DNA mismatch repair protein MutS"/>
    <property type="match status" value="1"/>
</dbReference>
<keyword evidence="6 9" id="KW-0238">DNA-binding</keyword>
<accession>A0A517Z397</accession>
<keyword evidence="3 9" id="KW-0547">Nucleotide-binding</keyword>
<dbReference type="InterPro" id="IPR007696">
    <property type="entry name" value="DNA_mismatch_repair_MutS_core"/>
</dbReference>
<evidence type="ECO:0000313" key="13">
    <source>
        <dbReference type="EMBL" id="QDU36941.1"/>
    </source>
</evidence>
<dbReference type="GO" id="GO:0003684">
    <property type="term" value="F:damaged DNA binding"/>
    <property type="evidence" value="ECO:0007669"/>
    <property type="project" value="UniProtKB-UniRule"/>
</dbReference>
<dbReference type="SUPFAM" id="SSF55271">
    <property type="entry name" value="DNA repair protein MutS, domain I"/>
    <property type="match status" value="1"/>
</dbReference>
<dbReference type="InterPro" id="IPR000432">
    <property type="entry name" value="DNA_mismatch_repair_MutS_C"/>
</dbReference>
<dbReference type="Gene3D" id="1.10.1420.10">
    <property type="match status" value="2"/>
</dbReference>
<dbReference type="InterPro" id="IPR007861">
    <property type="entry name" value="DNA_mismatch_repair_MutS_clamp"/>
</dbReference>
<feature type="region of interest" description="Disordered" evidence="11">
    <location>
        <begin position="1"/>
        <end position="33"/>
    </location>
</feature>
<dbReference type="InterPro" id="IPR027417">
    <property type="entry name" value="P-loop_NTPase"/>
</dbReference>
<dbReference type="InterPro" id="IPR016151">
    <property type="entry name" value="DNA_mismatch_repair_MutS_N"/>
</dbReference>
<dbReference type="FunFam" id="1.10.1420.10:FF:000001">
    <property type="entry name" value="DNA mismatch repair protein MutS"/>
    <property type="match status" value="1"/>
</dbReference>
<feature type="domain" description="DNA mismatch repair proteins mutS family" evidence="12">
    <location>
        <begin position="787"/>
        <end position="803"/>
    </location>
</feature>
<proteinExistence type="inferred from homology"/>
<keyword evidence="4 9" id="KW-0227">DNA damage</keyword>
<dbReference type="GO" id="GO:0006298">
    <property type="term" value="P:mismatch repair"/>
    <property type="evidence" value="ECO:0007669"/>
    <property type="project" value="UniProtKB-UniRule"/>
</dbReference>
<dbReference type="NCBIfam" id="NF003810">
    <property type="entry name" value="PRK05399.1"/>
    <property type="match status" value="1"/>
</dbReference>
<dbReference type="Gene3D" id="3.40.50.300">
    <property type="entry name" value="P-loop containing nucleotide triphosphate hydrolases"/>
    <property type="match status" value="1"/>
</dbReference>
<name>A0A517Z397_9PLAN</name>
<evidence type="ECO:0000256" key="5">
    <source>
        <dbReference type="ARBA" id="ARBA00022840"/>
    </source>
</evidence>
<dbReference type="Pfam" id="PF05188">
    <property type="entry name" value="MutS_II"/>
    <property type="match status" value="1"/>
</dbReference>
<dbReference type="InterPro" id="IPR036678">
    <property type="entry name" value="MutS_con_dom_sf"/>
</dbReference>
<dbReference type="GO" id="GO:0005829">
    <property type="term" value="C:cytosol"/>
    <property type="evidence" value="ECO:0007669"/>
    <property type="project" value="TreeGrafter"/>
</dbReference>
<dbReference type="Proteomes" id="UP000320496">
    <property type="component" value="Chromosome"/>
</dbReference>
<evidence type="ECO:0000256" key="1">
    <source>
        <dbReference type="ARBA" id="ARBA00006271"/>
    </source>
</evidence>
<feature type="compositionally biased region" description="Acidic residues" evidence="11">
    <location>
        <begin position="680"/>
        <end position="696"/>
    </location>
</feature>
<dbReference type="PROSITE" id="PS00486">
    <property type="entry name" value="DNA_MISMATCH_REPAIR_2"/>
    <property type="match status" value="1"/>
</dbReference>
<evidence type="ECO:0000256" key="3">
    <source>
        <dbReference type="ARBA" id="ARBA00022741"/>
    </source>
</evidence>
<dbReference type="AlphaFoldDB" id="A0A517Z397"/>
<dbReference type="SMART" id="SM00534">
    <property type="entry name" value="MUTSac"/>
    <property type="match status" value="1"/>
</dbReference>
<dbReference type="KEGG" id="mri:Mal4_12420"/>
<dbReference type="SUPFAM" id="SSF48334">
    <property type="entry name" value="DNA repair protein MutS, domain III"/>
    <property type="match status" value="1"/>
</dbReference>
<dbReference type="EMBL" id="CP036275">
    <property type="protein sequence ID" value="QDU36941.1"/>
    <property type="molecule type" value="Genomic_DNA"/>
</dbReference>
<evidence type="ECO:0000259" key="12">
    <source>
        <dbReference type="PROSITE" id="PS00486"/>
    </source>
</evidence>
<keyword evidence="5 9" id="KW-0067">ATP-binding</keyword>
<dbReference type="PANTHER" id="PTHR11361:SF34">
    <property type="entry name" value="DNA MISMATCH REPAIR PROTEIN MSH1, MITOCHONDRIAL"/>
    <property type="match status" value="1"/>
</dbReference>
<comment type="similarity">
    <text evidence="1 9 10">Belongs to the DNA mismatch repair MutS family.</text>
</comment>
<evidence type="ECO:0000256" key="9">
    <source>
        <dbReference type="HAMAP-Rule" id="MF_00096"/>
    </source>
</evidence>
<dbReference type="InterPro" id="IPR007860">
    <property type="entry name" value="DNA_mmatch_repair_MutS_con_dom"/>
</dbReference>
<dbReference type="InterPro" id="IPR007695">
    <property type="entry name" value="DNA_mismatch_repair_MutS-lik_N"/>
</dbReference>
<dbReference type="HAMAP" id="MF_00096">
    <property type="entry name" value="MutS"/>
    <property type="match status" value="1"/>
</dbReference>
<dbReference type="GO" id="GO:0030983">
    <property type="term" value="F:mismatched DNA binding"/>
    <property type="evidence" value="ECO:0007669"/>
    <property type="project" value="InterPro"/>
</dbReference>
<feature type="binding site" evidence="9">
    <location>
        <begin position="713"/>
        <end position="720"/>
    </location>
    <ligand>
        <name>ATP</name>
        <dbReference type="ChEBI" id="CHEBI:30616"/>
    </ligand>
</feature>
<dbReference type="InterPro" id="IPR045076">
    <property type="entry name" value="MutS"/>
</dbReference>
<dbReference type="Pfam" id="PF00488">
    <property type="entry name" value="MutS_V"/>
    <property type="match status" value="1"/>
</dbReference>
<dbReference type="SMART" id="SM00533">
    <property type="entry name" value="MUTSd"/>
    <property type="match status" value="1"/>
</dbReference>
<dbReference type="Pfam" id="PF01624">
    <property type="entry name" value="MutS_I"/>
    <property type="match status" value="1"/>
</dbReference>
<dbReference type="InterPro" id="IPR017261">
    <property type="entry name" value="DNA_mismatch_repair_MutS/MSH"/>
</dbReference>
<keyword evidence="7 9" id="KW-0234">DNA repair</keyword>
<dbReference type="PANTHER" id="PTHR11361">
    <property type="entry name" value="DNA MISMATCH REPAIR PROTEIN MUTS FAMILY MEMBER"/>
    <property type="match status" value="1"/>
</dbReference>
<evidence type="ECO:0000256" key="7">
    <source>
        <dbReference type="ARBA" id="ARBA00023204"/>
    </source>
</evidence>
<dbReference type="InterPro" id="IPR036187">
    <property type="entry name" value="DNA_mismatch_repair_MutS_sf"/>
</dbReference>
<dbReference type="NCBIfam" id="TIGR01070">
    <property type="entry name" value="mutS1"/>
    <property type="match status" value="1"/>
</dbReference>
<protein>
    <recommendedName>
        <fullName evidence="2 9">DNA mismatch repair protein MutS</fullName>
    </recommendedName>
</protein>
<evidence type="ECO:0000256" key="4">
    <source>
        <dbReference type="ARBA" id="ARBA00022763"/>
    </source>
</evidence>
<comment type="function">
    <text evidence="8 9">This protein is involved in the repair of mismatches in DNA. It is possible that it carries out the mismatch recognition step. This protein has a weak ATPase activity.</text>
</comment>
<dbReference type="GO" id="GO:0005524">
    <property type="term" value="F:ATP binding"/>
    <property type="evidence" value="ECO:0007669"/>
    <property type="project" value="UniProtKB-UniRule"/>
</dbReference>
<organism evidence="13 14">
    <name type="scientific">Maioricimonas rarisocia</name>
    <dbReference type="NCBI Taxonomy" id="2528026"/>
    <lineage>
        <taxon>Bacteria</taxon>
        <taxon>Pseudomonadati</taxon>
        <taxon>Planctomycetota</taxon>
        <taxon>Planctomycetia</taxon>
        <taxon>Planctomycetales</taxon>
        <taxon>Planctomycetaceae</taxon>
        <taxon>Maioricimonas</taxon>
    </lineage>
</organism>
<dbReference type="Pfam" id="PF05190">
    <property type="entry name" value="MutS_IV"/>
    <property type="match status" value="1"/>
</dbReference>
<reference evidence="13 14" key="1">
    <citation type="submission" date="2019-02" db="EMBL/GenBank/DDBJ databases">
        <title>Deep-cultivation of Planctomycetes and their phenomic and genomic characterization uncovers novel biology.</title>
        <authorList>
            <person name="Wiegand S."/>
            <person name="Jogler M."/>
            <person name="Boedeker C."/>
            <person name="Pinto D."/>
            <person name="Vollmers J."/>
            <person name="Rivas-Marin E."/>
            <person name="Kohn T."/>
            <person name="Peeters S.H."/>
            <person name="Heuer A."/>
            <person name="Rast P."/>
            <person name="Oberbeckmann S."/>
            <person name="Bunk B."/>
            <person name="Jeske O."/>
            <person name="Meyerdierks A."/>
            <person name="Storesund J.E."/>
            <person name="Kallscheuer N."/>
            <person name="Luecker S."/>
            <person name="Lage O.M."/>
            <person name="Pohl T."/>
            <person name="Merkel B.J."/>
            <person name="Hornburger P."/>
            <person name="Mueller R.-W."/>
            <person name="Bruemmer F."/>
            <person name="Labrenz M."/>
            <person name="Spormann A.M."/>
            <person name="Op den Camp H."/>
            <person name="Overmann J."/>
            <person name="Amann R."/>
            <person name="Jetten M.S.M."/>
            <person name="Mascher T."/>
            <person name="Medema M.H."/>
            <person name="Devos D.P."/>
            <person name="Kaster A.-K."/>
            <person name="Ovreas L."/>
            <person name="Rohde M."/>
            <person name="Galperin M.Y."/>
            <person name="Jogler C."/>
        </authorList>
    </citation>
    <scope>NUCLEOTIDE SEQUENCE [LARGE SCALE GENOMIC DNA]</scope>
    <source>
        <strain evidence="13 14">Mal4</strain>
    </source>
</reference>
<evidence type="ECO:0000256" key="11">
    <source>
        <dbReference type="SAM" id="MobiDB-lite"/>
    </source>
</evidence>
<dbReference type="PIRSF" id="PIRSF037677">
    <property type="entry name" value="DNA_mis_repair_Msh6"/>
    <property type="match status" value="1"/>
</dbReference>
<dbReference type="Pfam" id="PF05192">
    <property type="entry name" value="MutS_III"/>
    <property type="match status" value="1"/>
</dbReference>